<dbReference type="GO" id="GO:0005634">
    <property type="term" value="C:nucleus"/>
    <property type="evidence" value="ECO:0007669"/>
    <property type="project" value="TreeGrafter"/>
</dbReference>
<comment type="similarity">
    <text evidence="1">Belongs to the constitutive coactivator of PPAR-gamma family.</text>
</comment>
<organism evidence="3">
    <name type="scientific">Homalodisca liturata</name>
    <dbReference type="NCBI Taxonomy" id="320908"/>
    <lineage>
        <taxon>Eukaryota</taxon>
        <taxon>Metazoa</taxon>
        <taxon>Ecdysozoa</taxon>
        <taxon>Arthropoda</taxon>
        <taxon>Hexapoda</taxon>
        <taxon>Insecta</taxon>
        <taxon>Pterygota</taxon>
        <taxon>Neoptera</taxon>
        <taxon>Paraneoptera</taxon>
        <taxon>Hemiptera</taxon>
        <taxon>Auchenorrhyncha</taxon>
        <taxon>Membracoidea</taxon>
        <taxon>Cicadellidae</taxon>
        <taxon>Cicadellinae</taxon>
        <taxon>Proconiini</taxon>
        <taxon>Homalodisca</taxon>
    </lineage>
</organism>
<evidence type="ECO:0000256" key="1">
    <source>
        <dbReference type="ARBA" id="ARBA00009495"/>
    </source>
</evidence>
<feature type="region of interest" description="Disordered" evidence="2">
    <location>
        <begin position="318"/>
        <end position="361"/>
    </location>
</feature>
<proteinExistence type="inferred from homology"/>
<evidence type="ECO:0000313" key="3">
    <source>
        <dbReference type="EMBL" id="JAS72118.1"/>
    </source>
</evidence>
<dbReference type="EMBL" id="GECU01035588">
    <property type="protein sequence ID" value="JAS72118.1"/>
    <property type="molecule type" value="Transcribed_RNA"/>
</dbReference>
<dbReference type="Gene3D" id="3.40.50.1010">
    <property type="entry name" value="5'-nuclease"/>
    <property type="match status" value="1"/>
</dbReference>
<dbReference type="PANTHER" id="PTHR15976">
    <property type="entry name" value="CONSTITUTIVE COACTIVATOR OF PEROXISOME PROLIFERATOR-ACTIVATED RECEPTOR GAMMA"/>
    <property type="match status" value="1"/>
</dbReference>
<name>A0A1B6HBS7_9HEMI</name>
<accession>A0A1B6HBS7</accession>
<sequence length="660" mass="75415">MGVRGLESYMETSCRASVPLVNIADRAIELRRTSLKPDQELIIVVDGSCCLRVLYGDLEWVGGAQLLQYKEKAKNFVQAFKDLNIHLVFFFDGPILERKRKTWVKKRLSKLKPMYQVLDAISKNKPTYNIPKHCFELPPGVAQLARVTFKIDCGCQVYQTLKECDEEITEYARKNRAFGILAQDTDYVIMDTGDTLYLSMKHLNLGNMTTRVYDRRKLARSLNLDPSQLPLLATFMGNDIINVEHLKRFHSQLNREGNLGLVQNIAEYVRTLPRDEAQLKQMLPDISKKTLGHPFKKSDIVCSLNSYKLCATDTHPTGQLHGGSGQRFADRSTPGFSQRQQRGLQPFPQHKVSRRRRRGGRFPIHPRTFQAYLGYERGEISRHDNWTRVMVEARNKHQIDKLPNMVYAVMSGLPFESSTSLEDFRQDDLPTFASVTQLIRQQTYGILLQEKPPPESGVHMVPEWCMAGPRSLDQANYVAAIPPASPHPGLFALWNGEDERLVSVRWRLFVSSVSRNLNISRVRYLPSHLVIPTLILFKLNELDCLYEWEVNAMLATASCIRHYDVAMLEALPSDPVTARGVRVSNLIMRFTFVLYFLLAACGYPLTERETDPSLFFDGKLFQVKYNKAKAGCSIEELCDNEPDLLEDFIMAYDVCSRTTN</sequence>
<dbReference type="PANTHER" id="PTHR15976:SF17">
    <property type="entry name" value="CONSTITUTIVE COACTIVATOR OF PEROXISOME PROLIFERATOR-ACTIVATED RECEPTOR GAMMA"/>
    <property type="match status" value="1"/>
</dbReference>
<dbReference type="InterPro" id="IPR029060">
    <property type="entry name" value="PIN-like_dom_sf"/>
</dbReference>
<protein>
    <recommendedName>
        <fullName evidence="4">Constitutive coactivator of peroxisome proliferator-activated receptor gamma</fullName>
    </recommendedName>
</protein>
<evidence type="ECO:0008006" key="4">
    <source>
        <dbReference type="Google" id="ProtNLM"/>
    </source>
</evidence>
<evidence type="ECO:0000256" key="2">
    <source>
        <dbReference type="SAM" id="MobiDB-lite"/>
    </source>
</evidence>
<dbReference type="AlphaFoldDB" id="A0A1B6HBS7"/>
<dbReference type="SUPFAM" id="SSF88723">
    <property type="entry name" value="PIN domain-like"/>
    <property type="match status" value="1"/>
</dbReference>
<feature type="compositionally biased region" description="Polar residues" evidence="2">
    <location>
        <begin position="334"/>
        <end position="343"/>
    </location>
</feature>
<gene>
    <name evidence="3" type="ORF">g.11028</name>
</gene>
<feature type="compositionally biased region" description="Basic residues" evidence="2">
    <location>
        <begin position="351"/>
        <end position="360"/>
    </location>
</feature>
<reference evidence="3" key="1">
    <citation type="submission" date="2015-11" db="EMBL/GenBank/DDBJ databases">
        <title>De novo transcriptome assembly of four potential Pierce s Disease insect vectors from Arizona vineyards.</title>
        <authorList>
            <person name="Tassone E.E."/>
        </authorList>
    </citation>
    <scope>NUCLEOTIDE SEQUENCE</scope>
</reference>
<dbReference type="InterPro" id="IPR026784">
    <property type="entry name" value="Coact_PPARg"/>
</dbReference>